<dbReference type="Pfam" id="PF03466">
    <property type="entry name" value="LysR_substrate"/>
    <property type="match status" value="1"/>
</dbReference>
<dbReference type="EMBL" id="VCPD01000006">
    <property type="protein sequence ID" value="TMV05543.1"/>
    <property type="molecule type" value="Genomic_DNA"/>
</dbReference>
<proteinExistence type="inferred from homology"/>
<dbReference type="PRINTS" id="PR00039">
    <property type="entry name" value="HTHLYSR"/>
</dbReference>
<dbReference type="CDD" id="cd08422">
    <property type="entry name" value="PBP2_CrgA_like"/>
    <property type="match status" value="1"/>
</dbReference>
<evidence type="ECO:0000313" key="7">
    <source>
        <dbReference type="Proteomes" id="UP001193035"/>
    </source>
</evidence>
<dbReference type="SUPFAM" id="SSF53850">
    <property type="entry name" value="Periplasmic binding protein-like II"/>
    <property type="match status" value="1"/>
</dbReference>
<evidence type="ECO:0000259" key="5">
    <source>
        <dbReference type="PROSITE" id="PS50931"/>
    </source>
</evidence>
<evidence type="ECO:0000256" key="2">
    <source>
        <dbReference type="ARBA" id="ARBA00023015"/>
    </source>
</evidence>
<evidence type="ECO:0000256" key="4">
    <source>
        <dbReference type="ARBA" id="ARBA00023163"/>
    </source>
</evidence>
<keyword evidence="2" id="KW-0805">Transcription regulation</keyword>
<dbReference type="InterPro" id="IPR058163">
    <property type="entry name" value="LysR-type_TF_proteobact-type"/>
</dbReference>
<comment type="caution">
    <text evidence="6">The sequence shown here is derived from an EMBL/GenBank/DDBJ whole genome shotgun (WGS) entry which is preliminary data.</text>
</comment>
<dbReference type="Proteomes" id="UP001193035">
    <property type="component" value="Unassembled WGS sequence"/>
</dbReference>
<comment type="similarity">
    <text evidence="1">Belongs to the LysR transcriptional regulatory family.</text>
</comment>
<dbReference type="Gene3D" id="3.40.190.290">
    <property type="match status" value="1"/>
</dbReference>
<name>A0ABY2WU44_9RHOB</name>
<evidence type="ECO:0000256" key="3">
    <source>
        <dbReference type="ARBA" id="ARBA00023125"/>
    </source>
</evidence>
<gene>
    <name evidence="6" type="ORF">FGK63_15975</name>
</gene>
<keyword evidence="4" id="KW-0804">Transcription</keyword>
<sequence length="310" mass="34565">MNSTLTIPKNRTAKRMDMLKAMRAVAEISYHGSFARAARAMNLSAPSVTRIVGELETNLGVRIFNRSTRSLALTPEGKSFLQRSEAILHEIEALRDVAEDQHFNPSGNLVVTSAVAFGSEMLAPVLPEFQRRFPNVSIDLRLGSRSVDLIEEHVDVALRVGAGHLPDSSLTATRICSFRMIFVATPKHVDKYGLPKTLNDLKGRPMVKLATGSWGHVQKLSTPQGEVDFLLPNHYCVDGYRAQFWAVLRGDNCALMHEYVAAPELEAGRLIRLLPDCQTVEQGVYALYAHRTLMPARVRVFIDFLREALR</sequence>
<dbReference type="PANTHER" id="PTHR30537">
    <property type="entry name" value="HTH-TYPE TRANSCRIPTIONAL REGULATOR"/>
    <property type="match status" value="1"/>
</dbReference>
<dbReference type="InterPro" id="IPR005119">
    <property type="entry name" value="LysR_subst-bd"/>
</dbReference>
<dbReference type="PANTHER" id="PTHR30537:SF5">
    <property type="entry name" value="HTH-TYPE TRANSCRIPTIONAL ACTIVATOR TTDR-RELATED"/>
    <property type="match status" value="1"/>
</dbReference>
<dbReference type="PROSITE" id="PS50931">
    <property type="entry name" value="HTH_LYSR"/>
    <property type="match status" value="1"/>
</dbReference>
<protein>
    <submittedName>
        <fullName evidence="6">LysR family transcriptional regulator</fullName>
    </submittedName>
</protein>
<organism evidence="6 7">
    <name type="scientific">Ruegeria sediminis</name>
    <dbReference type="NCBI Taxonomy" id="2583820"/>
    <lineage>
        <taxon>Bacteria</taxon>
        <taxon>Pseudomonadati</taxon>
        <taxon>Pseudomonadota</taxon>
        <taxon>Alphaproteobacteria</taxon>
        <taxon>Rhodobacterales</taxon>
        <taxon>Roseobacteraceae</taxon>
        <taxon>Ruegeria</taxon>
    </lineage>
</organism>
<feature type="domain" description="HTH lysR-type" evidence="5">
    <location>
        <begin position="19"/>
        <end position="74"/>
    </location>
</feature>
<dbReference type="InterPro" id="IPR036390">
    <property type="entry name" value="WH_DNA-bd_sf"/>
</dbReference>
<accession>A0ABY2WU44</accession>
<dbReference type="SUPFAM" id="SSF46785">
    <property type="entry name" value="Winged helix' DNA-binding domain"/>
    <property type="match status" value="1"/>
</dbReference>
<dbReference type="InterPro" id="IPR000847">
    <property type="entry name" value="LysR_HTH_N"/>
</dbReference>
<dbReference type="RefSeq" id="WP_138844070.1">
    <property type="nucleotide sequence ID" value="NZ_VCPD01000006.1"/>
</dbReference>
<evidence type="ECO:0000313" key="6">
    <source>
        <dbReference type="EMBL" id="TMV05543.1"/>
    </source>
</evidence>
<evidence type="ECO:0000256" key="1">
    <source>
        <dbReference type="ARBA" id="ARBA00009437"/>
    </source>
</evidence>
<dbReference type="Pfam" id="PF00126">
    <property type="entry name" value="HTH_1"/>
    <property type="match status" value="1"/>
</dbReference>
<dbReference type="Gene3D" id="1.10.10.10">
    <property type="entry name" value="Winged helix-like DNA-binding domain superfamily/Winged helix DNA-binding domain"/>
    <property type="match status" value="1"/>
</dbReference>
<keyword evidence="3" id="KW-0238">DNA-binding</keyword>
<keyword evidence="7" id="KW-1185">Reference proteome</keyword>
<dbReference type="InterPro" id="IPR036388">
    <property type="entry name" value="WH-like_DNA-bd_sf"/>
</dbReference>
<reference evidence="6 7" key="1">
    <citation type="submission" date="2019-05" db="EMBL/GenBank/DDBJ databases">
        <title>Ruegeria sp. nov., isolated from tidal flat.</title>
        <authorList>
            <person name="Kim W."/>
        </authorList>
    </citation>
    <scope>NUCLEOTIDE SEQUENCE [LARGE SCALE GENOMIC DNA]</scope>
    <source>
        <strain evidence="6 7">CAU 1488</strain>
    </source>
</reference>